<accession>A0A8H7SII6</accession>
<evidence type="ECO:0000256" key="3">
    <source>
        <dbReference type="ARBA" id="ARBA00022771"/>
    </source>
</evidence>
<keyword evidence="3 8" id="KW-0863">Zinc-finger</keyword>
<feature type="compositionally biased region" description="Polar residues" evidence="9">
    <location>
        <begin position="230"/>
        <end position="242"/>
    </location>
</feature>
<keyword evidence="7" id="KW-0539">Nucleus</keyword>
<dbReference type="CDD" id="cd00076">
    <property type="entry name" value="HFD_SF"/>
    <property type="match status" value="1"/>
</dbReference>
<evidence type="ECO:0000256" key="5">
    <source>
        <dbReference type="ARBA" id="ARBA00023015"/>
    </source>
</evidence>
<dbReference type="GO" id="GO:0005669">
    <property type="term" value="C:transcription factor TFIID complex"/>
    <property type="evidence" value="ECO:0007669"/>
    <property type="project" value="InterPro"/>
</dbReference>
<feature type="region of interest" description="Disordered" evidence="9">
    <location>
        <begin position="361"/>
        <end position="417"/>
    </location>
</feature>
<keyword evidence="4" id="KW-0862">Zinc</keyword>
<dbReference type="Pfam" id="PF07524">
    <property type="entry name" value="Bromo_TP"/>
    <property type="match status" value="1"/>
</dbReference>
<evidence type="ECO:0000256" key="7">
    <source>
        <dbReference type="ARBA" id="ARBA00023242"/>
    </source>
</evidence>
<dbReference type="InterPro" id="IPR006565">
    <property type="entry name" value="BTP"/>
</dbReference>
<dbReference type="SMART" id="SM00249">
    <property type="entry name" value="PHD"/>
    <property type="match status" value="1"/>
</dbReference>
<dbReference type="InterPro" id="IPR019786">
    <property type="entry name" value="Zinc_finger_PHD-type_CS"/>
</dbReference>
<organism evidence="11 12">
    <name type="scientific">Thamnidium elegans</name>
    <dbReference type="NCBI Taxonomy" id="101142"/>
    <lineage>
        <taxon>Eukaryota</taxon>
        <taxon>Fungi</taxon>
        <taxon>Fungi incertae sedis</taxon>
        <taxon>Mucoromycota</taxon>
        <taxon>Mucoromycotina</taxon>
        <taxon>Mucoromycetes</taxon>
        <taxon>Mucorales</taxon>
        <taxon>Mucorineae</taxon>
        <taxon>Mucoraceae</taxon>
        <taxon>Thamnidium</taxon>
    </lineage>
</organism>
<dbReference type="Pfam" id="PF00628">
    <property type="entry name" value="PHD"/>
    <property type="match status" value="1"/>
</dbReference>
<evidence type="ECO:0000313" key="12">
    <source>
        <dbReference type="Proteomes" id="UP000613177"/>
    </source>
</evidence>
<evidence type="ECO:0000256" key="2">
    <source>
        <dbReference type="ARBA" id="ARBA00022723"/>
    </source>
</evidence>
<feature type="compositionally biased region" description="Basic and acidic residues" evidence="9">
    <location>
        <begin position="249"/>
        <end position="265"/>
    </location>
</feature>
<dbReference type="SUPFAM" id="SSF57903">
    <property type="entry name" value="FYVE/PHD zinc finger"/>
    <property type="match status" value="1"/>
</dbReference>
<feature type="compositionally biased region" description="Low complexity" evidence="9">
    <location>
        <begin position="511"/>
        <end position="545"/>
    </location>
</feature>
<evidence type="ECO:0000313" key="11">
    <source>
        <dbReference type="EMBL" id="KAG2228733.1"/>
    </source>
</evidence>
<feature type="compositionally biased region" description="Pro residues" evidence="9">
    <location>
        <begin position="585"/>
        <end position="594"/>
    </location>
</feature>
<evidence type="ECO:0000256" key="9">
    <source>
        <dbReference type="SAM" id="MobiDB-lite"/>
    </source>
</evidence>
<feature type="compositionally biased region" description="Polar residues" evidence="9">
    <location>
        <begin position="644"/>
        <end position="659"/>
    </location>
</feature>
<feature type="domain" description="PHD-type" evidence="10">
    <location>
        <begin position="666"/>
        <end position="715"/>
    </location>
</feature>
<feature type="region of interest" description="Disordered" evidence="9">
    <location>
        <begin position="230"/>
        <end position="266"/>
    </location>
</feature>
<protein>
    <recommendedName>
        <fullName evidence="10">PHD-type domain-containing protein</fullName>
    </recommendedName>
</protein>
<dbReference type="InterPro" id="IPR001965">
    <property type="entry name" value="Znf_PHD"/>
</dbReference>
<keyword evidence="12" id="KW-1185">Reference proteome</keyword>
<feature type="region of interest" description="Disordered" evidence="9">
    <location>
        <begin position="576"/>
        <end position="597"/>
    </location>
</feature>
<gene>
    <name evidence="11" type="ORF">INT48_001167</name>
</gene>
<feature type="compositionally biased region" description="Low complexity" evidence="9">
    <location>
        <begin position="455"/>
        <end position="465"/>
    </location>
</feature>
<evidence type="ECO:0000256" key="6">
    <source>
        <dbReference type="ARBA" id="ARBA00023163"/>
    </source>
</evidence>
<name>A0A8H7SII6_9FUNG</name>
<proteinExistence type="predicted"/>
<feature type="compositionally biased region" description="Low complexity" evidence="9">
    <location>
        <begin position="367"/>
        <end position="406"/>
    </location>
</feature>
<feature type="region of interest" description="Disordered" evidence="9">
    <location>
        <begin position="455"/>
        <end position="484"/>
    </location>
</feature>
<dbReference type="Gene3D" id="3.30.40.10">
    <property type="entry name" value="Zinc/RING finger domain, C3HC4 (zinc finger)"/>
    <property type="match status" value="1"/>
</dbReference>
<dbReference type="InterPro" id="IPR019787">
    <property type="entry name" value="Znf_PHD-finger"/>
</dbReference>
<evidence type="ECO:0000256" key="4">
    <source>
        <dbReference type="ARBA" id="ARBA00022833"/>
    </source>
</evidence>
<dbReference type="EMBL" id="JAEPRE010000370">
    <property type="protein sequence ID" value="KAG2228733.1"/>
    <property type="molecule type" value="Genomic_DNA"/>
</dbReference>
<reference evidence="11" key="1">
    <citation type="submission" date="2021-01" db="EMBL/GenBank/DDBJ databases">
        <title>Metabolic potential, ecology and presence of endohyphal bacteria is reflected in genomic diversity of Mucoromycotina.</title>
        <authorList>
            <person name="Muszewska A."/>
            <person name="Okrasinska A."/>
            <person name="Steczkiewicz K."/>
            <person name="Drgas O."/>
            <person name="Orlowska M."/>
            <person name="Perlinska-Lenart U."/>
            <person name="Aleksandrzak-Piekarczyk T."/>
            <person name="Szatraj K."/>
            <person name="Zielenkiewicz U."/>
            <person name="Pilsyk S."/>
            <person name="Malc E."/>
            <person name="Mieczkowski P."/>
            <person name="Kruszewska J.S."/>
            <person name="Biernat P."/>
            <person name="Pawlowska J."/>
        </authorList>
    </citation>
    <scope>NUCLEOTIDE SEQUENCE</scope>
    <source>
        <strain evidence="11">WA0000018081</strain>
    </source>
</reference>
<dbReference type="PROSITE" id="PS50016">
    <property type="entry name" value="ZF_PHD_2"/>
    <property type="match status" value="1"/>
</dbReference>
<dbReference type="InterPro" id="IPR037818">
    <property type="entry name" value="TAF8"/>
</dbReference>
<dbReference type="OrthoDB" id="436852at2759"/>
<evidence type="ECO:0000259" key="10">
    <source>
        <dbReference type="PROSITE" id="PS50016"/>
    </source>
</evidence>
<dbReference type="SMART" id="SM00576">
    <property type="entry name" value="BTP"/>
    <property type="match status" value="1"/>
</dbReference>
<comment type="subcellular location">
    <subcellularLocation>
        <location evidence="1">Nucleus</location>
    </subcellularLocation>
</comment>
<dbReference type="InterPro" id="IPR011011">
    <property type="entry name" value="Znf_FYVE_PHD"/>
</dbReference>
<feature type="region of interest" description="Disordered" evidence="9">
    <location>
        <begin position="511"/>
        <end position="547"/>
    </location>
</feature>
<dbReference type="PANTHER" id="PTHR46338:SF1">
    <property type="entry name" value="TRANSCRIPTION INITIATION FACTOR TFIID SUBUNIT 8"/>
    <property type="match status" value="1"/>
</dbReference>
<feature type="region of interest" description="Disordered" evidence="9">
    <location>
        <begin position="621"/>
        <end position="659"/>
    </location>
</feature>
<dbReference type="PANTHER" id="PTHR46338">
    <property type="entry name" value="TRANSCRIPTION INITIATION FACTOR TFIID SUBUNIT 8"/>
    <property type="match status" value="1"/>
</dbReference>
<dbReference type="AlphaFoldDB" id="A0A8H7SII6"/>
<keyword evidence="6" id="KW-0804">Transcription</keyword>
<dbReference type="InterPro" id="IPR009072">
    <property type="entry name" value="Histone-fold"/>
</dbReference>
<dbReference type="InterPro" id="IPR013083">
    <property type="entry name" value="Znf_RING/FYVE/PHD"/>
</dbReference>
<keyword evidence="5" id="KW-0805">Transcription regulation</keyword>
<dbReference type="GO" id="GO:0008270">
    <property type="term" value="F:zinc ion binding"/>
    <property type="evidence" value="ECO:0007669"/>
    <property type="project" value="UniProtKB-KW"/>
</dbReference>
<sequence>MTDNVCYSILKTATQQIIQSAGFEAANNSSIDTLTDVFGKYMELLGSTVSAYANLNGRTTGNSYDLMKALNEVDIEPKKLKSWLEEEGKLLLPSWSDQSDPGRLIQGVINGGKPNFEDIIEYRFGKKIAEYDILSPTLEESPSPVNEQDSNDLPDYIPSYFPSFPEVKQDEILEEVSFQAQQKILQQKKEEEIQQQQQQQQQQLPVLVKNRKKPIENPFTHIIPFEDSSLTADNEDGQQQPLSLLVDVNNKRRPESEEAEQEKIDKRRKIATSSLIDALSKIKTPNYNLGEGLIGNNDELFRNQTQNAAAPGNYLFNHDIGVFDQVIRSIADPMVISKLTCPNLQTDIAIINTPNLPVNQNPFQEVRSSPGPSSPERSSMLAALAGGGSSSLKKSGLKKLSSQSLSHMPANPMSLSSLSNQTISKHSVDINAIKTGDSKYIIKKKRMLLEKQQLLERQQQQQQQQDKGPVTIPTSQPVANNGISNGISSAAKNISNIPSTNTNINTTVKVPTSFSSSSSSSSSSSTTTTTTTNTNATPSSTFTSAYAPSASTSITPVISEDVASPNTPKIRFKIKPPEQQQPSTSLPPPPPPPQKSTITLQQYQQQKKSLDNPIVRIKLEKNPSSFPATPRTVPTPPSVARPTLTVSTPQRQPSSFSHNNGYSAEEIRCICENPTVDYGTFMIACDNCSVWFHGSCVSIAESDQVEEWYCKRCRR</sequence>
<dbReference type="Proteomes" id="UP000613177">
    <property type="component" value="Unassembled WGS sequence"/>
</dbReference>
<dbReference type="GO" id="GO:0046982">
    <property type="term" value="F:protein heterodimerization activity"/>
    <property type="evidence" value="ECO:0007669"/>
    <property type="project" value="InterPro"/>
</dbReference>
<feature type="compositionally biased region" description="Polar residues" evidence="9">
    <location>
        <begin position="472"/>
        <end position="484"/>
    </location>
</feature>
<dbReference type="Gene3D" id="1.10.20.10">
    <property type="entry name" value="Histone, subunit A"/>
    <property type="match status" value="1"/>
</dbReference>
<comment type="caution">
    <text evidence="11">The sequence shown here is derived from an EMBL/GenBank/DDBJ whole genome shotgun (WGS) entry which is preliminary data.</text>
</comment>
<evidence type="ECO:0000256" key="1">
    <source>
        <dbReference type="ARBA" id="ARBA00004123"/>
    </source>
</evidence>
<keyword evidence="2" id="KW-0479">Metal-binding</keyword>
<evidence type="ECO:0000256" key="8">
    <source>
        <dbReference type="PROSITE-ProRule" id="PRU00146"/>
    </source>
</evidence>
<dbReference type="PROSITE" id="PS01359">
    <property type="entry name" value="ZF_PHD_1"/>
    <property type="match status" value="1"/>
</dbReference>